<name>A0A6P8BIH7_PYRGI</name>
<dbReference type="OrthoDB" id="7318948at2759"/>
<proteinExistence type="inferred from homology"/>
<dbReference type="AlphaFoldDB" id="A0A6P8BIH7"/>
<evidence type="ECO:0000313" key="9">
    <source>
        <dbReference type="RefSeq" id="XP_030986937.1"/>
    </source>
</evidence>
<organism evidence="8 9">
    <name type="scientific">Pyricularia grisea</name>
    <name type="common">Crabgrass-specific blast fungus</name>
    <name type="synonym">Magnaporthe grisea</name>
    <dbReference type="NCBI Taxonomy" id="148305"/>
    <lineage>
        <taxon>Eukaryota</taxon>
        <taxon>Fungi</taxon>
        <taxon>Dikarya</taxon>
        <taxon>Ascomycota</taxon>
        <taxon>Pezizomycotina</taxon>
        <taxon>Sordariomycetes</taxon>
        <taxon>Sordariomycetidae</taxon>
        <taxon>Magnaporthales</taxon>
        <taxon>Pyriculariaceae</taxon>
        <taxon>Pyricularia</taxon>
    </lineage>
</organism>
<evidence type="ECO:0000256" key="5">
    <source>
        <dbReference type="ARBA" id="ARBA00023163"/>
    </source>
</evidence>
<keyword evidence="4" id="KW-0805">Transcription regulation</keyword>
<keyword evidence="2 6" id="KW-0853">WD repeat</keyword>
<feature type="region of interest" description="Disordered" evidence="7">
    <location>
        <begin position="372"/>
        <end position="469"/>
    </location>
</feature>
<keyword evidence="5" id="KW-0804">Transcription</keyword>
<dbReference type="InterPro" id="IPR015943">
    <property type="entry name" value="WD40/YVTN_repeat-like_dom_sf"/>
</dbReference>
<dbReference type="KEGG" id="pgri:PgNI_01855"/>
<keyword evidence="8" id="KW-1185">Reference proteome</keyword>
<protein>
    <submittedName>
        <fullName evidence="9">Uncharacterized protein</fullName>
    </submittedName>
</protein>
<dbReference type="Pfam" id="PF00400">
    <property type="entry name" value="WD40"/>
    <property type="match status" value="2"/>
</dbReference>
<evidence type="ECO:0000256" key="1">
    <source>
        <dbReference type="ARBA" id="ARBA00008075"/>
    </source>
</evidence>
<evidence type="ECO:0000256" key="4">
    <source>
        <dbReference type="ARBA" id="ARBA00023015"/>
    </source>
</evidence>
<evidence type="ECO:0000313" key="8">
    <source>
        <dbReference type="Proteomes" id="UP000515153"/>
    </source>
</evidence>
<dbReference type="SMART" id="SM00320">
    <property type="entry name" value="WD40"/>
    <property type="match status" value="4"/>
</dbReference>
<dbReference type="Proteomes" id="UP000515153">
    <property type="component" value="Unplaced"/>
</dbReference>
<reference evidence="9" key="3">
    <citation type="submission" date="2025-08" db="UniProtKB">
        <authorList>
            <consortium name="RefSeq"/>
        </authorList>
    </citation>
    <scope>IDENTIFICATION</scope>
    <source>
        <strain evidence="9">NI907</strain>
    </source>
</reference>
<dbReference type="RefSeq" id="XP_030986937.1">
    <property type="nucleotide sequence ID" value="XM_031121927.1"/>
</dbReference>
<dbReference type="InterPro" id="IPR001680">
    <property type="entry name" value="WD40_rpt"/>
</dbReference>
<dbReference type="PROSITE" id="PS50082">
    <property type="entry name" value="WD_REPEATS_2"/>
    <property type="match status" value="2"/>
</dbReference>
<evidence type="ECO:0000256" key="3">
    <source>
        <dbReference type="ARBA" id="ARBA00022737"/>
    </source>
</evidence>
<gene>
    <name evidence="9" type="ORF">PgNI_01855</name>
</gene>
<dbReference type="InterPro" id="IPR036322">
    <property type="entry name" value="WD40_repeat_dom_sf"/>
</dbReference>
<evidence type="ECO:0000256" key="7">
    <source>
        <dbReference type="SAM" id="MobiDB-lite"/>
    </source>
</evidence>
<sequence length="535" mass="59943">MASGDASGEWELPRVRSSLFFEDDFKHITDDVGGDTEFFDVKFYPWNPQGSPEIFAAASKKHVLICRLQHTAQPNKNPCEIIRVIRDDDHDALDYSCTWSRDAKTEAPLLCIGGRGNNVKVYDVIKGTLALTLAGHGDGIIDLITSPANPLIIASASDDTTARIWSLDPVHSEQPCVGILGGENHSWYLLSIAFHQTGRYILSAGHDRVISMWTLPDFPNQHMERPIVVYYPHFLTNEIHPNLIDCVSFYGDNVLSRACHEDCIVMWRIEGFSSHDPPPAALDAPTNYDPSQLTRSSFVRQTDTKSCPRPYTRLMTFHTKGCGVQFYMRFSMLQRKGMHPVLAFGNAGSKIMFWDMARFTAYADYIHELNKSEREGSEEPKRPSWLEPRRQQRKKPTVGTVERPVSKLRTENSSSGRELRREPTTSRAASSARSTPAETAPSVTSSKELATREITGPEARTGWEEKYGISDPNEPIKPHKVESFSASAVLARQVAWSMDGAWCVVAGSKNSVVILERWNPHKKDTTPVPKGSSHR</sequence>
<dbReference type="SUPFAM" id="SSF50978">
    <property type="entry name" value="WD40 repeat-like"/>
    <property type="match status" value="1"/>
</dbReference>
<comment type="similarity">
    <text evidence="1">Belongs to the WD repeat ESC family.</text>
</comment>
<dbReference type="PANTHER" id="PTHR10253">
    <property type="entry name" value="POLYCOMB PROTEIN"/>
    <property type="match status" value="1"/>
</dbReference>
<dbReference type="Gene3D" id="2.130.10.10">
    <property type="entry name" value="YVTN repeat-like/Quinoprotein amine dehydrogenase"/>
    <property type="match status" value="1"/>
</dbReference>
<reference evidence="9" key="1">
    <citation type="journal article" date="2019" name="Mol. Biol. Evol.">
        <title>Blast fungal genomes show frequent chromosomal changes, gene gains and losses, and effector gene turnover.</title>
        <authorList>
            <person name="Gomez Luciano L.B."/>
            <person name="Jason Tsai I."/>
            <person name="Chuma I."/>
            <person name="Tosa Y."/>
            <person name="Chen Y.H."/>
            <person name="Li J.Y."/>
            <person name="Li M.Y."/>
            <person name="Jade Lu M.Y."/>
            <person name="Nakayashiki H."/>
            <person name="Li W.H."/>
        </authorList>
    </citation>
    <scope>NUCLEOTIDE SEQUENCE</scope>
    <source>
        <strain evidence="9">NI907</strain>
    </source>
</reference>
<evidence type="ECO:0000256" key="2">
    <source>
        <dbReference type="ARBA" id="ARBA00022574"/>
    </source>
</evidence>
<dbReference type="PROSITE" id="PS50294">
    <property type="entry name" value="WD_REPEATS_REGION"/>
    <property type="match status" value="1"/>
</dbReference>
<accession>A0A6P8BIH7</accession>
<reference evidence="9" key="2">
    <citation type="submission" date="2019-10" db="EMBL/GenBank/DDBJ databases">
        <authorList>
            <consortium name="NCBI Genome Project"/>
        </authorList>
    </citation>
    <scope>NUCLEOTIDE SEQUENCE</scope>
    <source>
        <strain evidence="9">NI907</strain>
    </source>
</reference>
<feature type="repeat" description="WD" evidence="6">
    <location>
        <begin position="182"/>
        <end position="215"/>
    </location>
</feature>
<feature type="compositionally biased region" description="Low complexity" evidence="7">
    <location>
        <begin position="425"/>
        <end position="442"/>
    </location>
</feature>
<keyword evidence="3" id="KW-0677">Repeat</keyword>
<dbReference type="GeneID" id="41956839"/>
<dbReference type="InterPro" id="IPR051243">
    <property type="entry name" value="PcG_WD-repeat"/>
</dbReference>
<evidence type="ECO:0000256" key="6">
    <source>
        <dbReference type="PROSITE-ProRule" id="PRU00221"/>
    </source>
</evidence>
<feature type="repeat" description="WD" evidence="6">
    <location>
        <begin position="133"/>
        <end position="168"/>
    </location>
</feature>
<feature type="compositionally biased region" description="Basic and acidic residues" evidence="7">
    <location>
        <begin position="372"/>
        <end position="390"/>
    </location>
</feature>